<evidence type="ECO:0000313" key="8">
    <source>
        <dbReference type="Proteomes" id="UP000334990"/>
    </source>
</evidence>
<keyword evidence="2" id="KW-1003">Cell membrane</keyword>
<dbReference type="InterPro" id="IPR001851">
    <property type="entry name" value="ABC_transp_permease"/>
</dbReference>
<dbReference type="AlphaFoldDB" id="A0A5M3W8Z9"/>
<dbReference type="PANTHER" id="PTHR43370">
    <property type="entry name" value="SUGAR ABC TRANSPORTER INTEGRAL MEMBRANE PROTEIN-RELATED"/>
    <property type="match status" value="1"/>
</dbReference>
<name>A0A5M3W8Z9_9ACTN</name>
<feature type="transmembrane region" description="Helical" evidence="6">
    <location>
        <begin position="246"/>
        <end position="262"/>
    </location>
</feature>
<dbReference type="GO" id="GO:0022857">
    <property type="term" value="F:transmembrane transporter activity"/>
    <property type="evidence" value="ECO:0007669"/>
    <property type="project" value="InterPro"/>
</dbReference>
<keyword evidence="4 6" id="KW-1133">Transmembrane helix</keyword>
<sequence length="310" mass="31955">MLDLTELIASTLRFAAPLIFAALGGILCERAGVVNIGLEGLMLTGAFFGVLGSYLTGSAWAGLLCAIAAGTALALVHAIMTIRFGADQIISGTALNLIGLGGTSYLLTQVYGNPGSSPQVAGFVSTPVPVLKDIPVLGPALFAQSWFLWGALLCAFAVWWFLNRTVTGLRLRASGEAPKVLEAAGVPVLRLRYGAVAASGALCGVAGAYLSLCLLTAFSENMTAGRGFIALAAVIFGGWNPLRSMVAGLFFGFASALVIRLPQDMVDAQFLNMIPYIATILALVVFGRGVRGPAAAGVPYRPGTGGTAKK</sequence>
<dbReference type="EMBL" id="BLAD01000082">
    <property type="protein sequence ID" value="GES04482.1"/>
    <property type="molecule type" value="Genomic_DNA"/>
</dbReference>
<gene>
    <name evidence="7" type="ORF">Acor_65500</name>
</gene>
<feature type="transmembrane region" description="Helical" evidence="6">
    <location>
        <begin position="12"/>
        <end position="29"/>
    </location>
</feature>
<proteinExistence type="predicted"/>
<feature type="transmembrane region" description="Helical" evidence="6">
    <location>
        <begin position="195"/>
        <end position="217"/>
    </location>
</feature>
<feature type="transmembrane region" description="Helical" evidence="6">
    <location>
        <begin position="61"/>
        <end position="82"/>
    </location>
</feature>
<dbReference type="CDD" id="cd06580">
    <property type="entry name" value="TM_PBP1_transp_TpRbsC_like"/>
    <property type="match status" value="1"/>
</dbReference>
<dbReference type="Pfam" id="PF02653">
    <property type="entry name" value="BPD_transp_2"/>
    <property type="match status" value="1"/>
</dbReference>
<evidence type="ECO:0000256" key="4">
    <source>
        <dbReference type="ARBA" id="ARBA00022989"/>
    </source>
</evidence>
<keyword evidence="8" id="KW-1185">Reference proteome</keyword>
<dbReference type="GO" id="GO:0005886">
    <property type="term" value="C:plasma membrane"/>
    <property type="evidence" value="ECO:0007669"/>
    <property type="project" value="UniProtKB-SubCell"/>
</dbReference>
<keyword evidence="5 6" id="KW-0472">Membrane</keyword>
<evidence type="ECO:0000256" key="3">
    <source>
        <dbReference type="ARBA" id="ARBA00022692"/>
    </source>
</evidence>
<reference evidence="7 8" key="1">
    <citation type="submission" date="2019-10" db="EMBL/GenBank/DDBJ databases">
        <title>Whole genome shotgun sequence of Acrocarpospora corrugata NBRC 13972.</title>
        <authorList>
            <person name="Ichikawa N."/>
            <person name="Kimura A."/>
            <person name="Kitahashi Y."/>
            <person name="Komaki H."/>
            <person name="Oguchi A."/>
        </authorList>
    </citation>
    <scope>NUCLEOTIDE SEQUENCE [LARGE SCALE GENOMIC DNA]</scope>
    <source>
        <strain evidence="7 8">NBRC 13972</strain>
    </source>
</reference>
<comment type="caution">
    <text evidence="7">The sequence shown here is derived from an EMBL/GenBank/DDBJ whole genome shotgun (WGS) entry which is preliminary data.</text>
</comment>
<evidence type="ECO:0000256" key="2">
    <source>
        <dbReference type="ARBA" id="ARBA00022475"/>
    </source>
</evidence>
<keyword evidence="3 6" id="KW-0812">Transmembrane</keyword>
<feature type="transmembrane region" description="Helical" evidence="6">
    <location>
        <begin position="89"/>
        <end position="107"/>
    </location>
</feature>
<evidence type="ECO:0000256" key="5">
    <source>
        <dbReference type="ARBA" id="ARBA00023136"/>
    </source>
</evidence>
<evidence type="ECO:0000256" key="1">
    <source>
        <dbReference type="ARBA" id="ARBA00004651"/>
    </source>
</evidence>
<feature type="transmembrane region" description="Helical" evidence="6">
    <location>
        <begin position="36"/>
        <end position="55"/>
    </location>
</feature>
<evidence type="ECO:0000256" key="6">
    <source>
        <dbReference type="SAM" id="Phobius"/>
    </source>
</evidence>
<evidence type="ECO:0000313" key="7">
    <source>
        <dbReference type="EMBL" id="GES04482.1"/>
    </source>
</evidence>
<dbReference type="Proteomes" id="UP000334990">
    <property type="component" value="Unassembled WGS sequence"/>
</dbReference>
<comment type="subcellular location">
    <subcellularLocation>
        <location evidence="1">Cell membrane</location>
        <topology evidence="1">Multi-pass membrane protein</topology>
    </subcellularLocation>
</comment>
<feature type="transmembrane region" description="Helical" evidence="6">
    <location>
        <begin position="268"/>
        <end position="286"/>
    </location>
</feature>
<accession>A0A5M3W8Z9</accession>
<feature type="transmembrane region" description="Helical" evidence="6">
    <location>
        <begin position="223"/>
        <end position="239"/>
    </location>
</feature>
<dbReference type="PANTHER" id="PTHR43370:SF1">
    <property type="entry name" value="GUANOSINE ABC TRANSPORTER PERMEASE PROTEIN NUPQ"/>
    <property type="match status" value="1"/>
</dbReference>
<feature type="transmembrane region" description="Helical" evidence="6">
    <location>
        <begin position="141"/>
        <end position="162"/>
    </location>
</feature>
<organism evidence="7 8">
    <name type="scientific">Acrocarpospora corrugata</name>
    <dbReference type="NCBI Taxonomy" id="35763"/>
    <lineage>
        <taxon>Bacteria</taxon>
        <taxon>Bacillati</taxon>
        <taxon>Actinomycetota</taxon>
        <taxon>Actinomycetes</taxon>
        <taxon>Streptosporangiales</taxon>
        <taxon>Streptosporangiaceae</taxon>
        <taxon>Acrocarpospora</taxon>
    </lineage>
</organism>
<protein>
    <submittedName>
        <fullName evidence="7">ABC transporter permease</fullName>
    </submittedName>
</protein>